<keyword evidence="4" id="KW-1185">Reference proteome</keyword>
<accession>A0A3N4MSP8</accession>
<dbReference type="Pfam" id="PF18962">
    <property type="entry name" value="Por_Secre_tail"/>
    <property type="match status" value="1"/>
</dbReference>
<name>A0A3N4MSP8_9BACT</name>
<dbReference type="OrthoDB" id="600763at2"/>
<sequence>MKRLLHISFLLLLPLLMRAQQGVYIAPGARIQVSSGEVMSIYGNVVNDGAFGSNQTAVINFFGKTWNNGTGGTLPDESTNGFTGRGGLFRFSGNNPLYGNLGAQQLFGGYNVTSRLGATFPNFDVNNRLGILLSDLSDMKVRNNLNFSTGHLFLNGWNLVIGNGNPGTVTGYSEQSFIITGSSIAGGFVYREQINAAAGKVVFPIGTSPATYAPAAIEYAGSADDFKARVFDSVYQYAISGLVNKLDFTNKTWNMSRGRTDASEANLTLQHMDADEGRDYYSQRSSSYVTRFVNNAWDYMEPETFPTAGNLTTTNTLRNATMHVRRFRDGIRSNEYFTKASILYGPYAPAVFIYFNAWRLNENFAQLEWSVSRELNNAYFEIERRLDNDTGFVKVGQLGSLAPNGNINTRLDYRYVDPNSHDGWSYYRIKAVGRSNGRVSYSEIKAVPPFLRIEVFPNPNRGQFTVRIRGEQTEINMHLMNALGQLIEQFTIAGERDLRIDGLAKGTYLLVFYEKGTNRLMRTHKVVVIDR</sequence>
<dbReference type="AlphaFoldDB" id="A0A3N4MSP8"/>
<dbReference type="EMBL" id="RMBX01000002">
    <property type="protein sequence ID" value="RPD42549.1"/>
    <property type="molecule type" value="Genomic_DNA"/>
</dbReference>
<evidence type="ECO:0000256" key="1">
    <source>
        <dbReference type="SAM" id="SignalP"/>
    </source>
</evidence>
<keyword evidence="1" id="KW-0732">Signal</keyword>
<gene>
    <name evidence="3" type="ORF">EG028_05080</name>
</gene>
<proteinExistence type="predicted"/>
<feature type="signal peptide" evidence="1">
    <location>
        <begin position="1"/>
        <end position="19"/>
    </location>
</feature>
<protein>
    <submittedName>
        <fullName evidence="3">T9SS C-terminal target domain-containing protein</fullName>
    </submittedName>
</protein>
<evidence type="ECO:0000313" key="4">
    <source>
        <dbReference type="Proteomes" id="UP000279089"/>
    </source>
</evidence>
<organism evidence="3 4">
    <name type="scientific">Chitinophaga barathri</name>
    <dbReference type="NCBI Taxonomy" id="1647451"/>
    <lineage>
        <taxon>Bacteria</taxon>
        <taxon>Pseudomonadati</taxon>
        <taxon>Bacteroidota</taxon>
        <taxon>Chitinophagia</taxon>
        <taxon>Chitinophagales</taxon>
        <taxon>Chitinophagaceae</taxon>
        <taxon>Chitinophaga</taxon>
    </lineage>
</organism>
<feature type="domain" description="Secretion system C-terminal sorting" evidence="2">
    <location>
        <begin position="455"/>
        <end position="518"/>
    </location>
</feature>
<reference evidence="4" key="1">
    <citation type="submission" date="2018-11" db="EMBL/GenBank/DDBJ databases">
        <title>Chitinophaga lutea sp.nov., isolate from arsenic contaminated soil.</title>
        <authorList>
            <person name="Zong Y."/>
        </authorList>
    </citation>
    <scope>NUCLEOTIDE SEQUENCE [LARGE SCALE GENOMIC DNA]</scope>
    <source>
        <strain evidence="4">YLT18</strain>
    </source>
</reference>
<evidence type="ECO:0000313" key="3">
    <source>
        <dbReference type="EMBL" id="RPD42549.1"/>
    </source>
</evidence>
<dbReference type="InterPro" id="IPR026444">
    <property type="entry name" value="Secre_tail"/>
</dbReference>
<evidence type="ECO:0000259" key="2">
    <source>
        <dbReference type="Pfam" id="PF18962"/>
    </source>
</evidence>
<dbReference type="RefSeq" id="WP_120515305.1">
    <property type="nucleotide sequence ID" value="NZ_QXZY01000003.1"/>
</dbReference>
<dbReference type="NCBIfam" id="TIGR04183">
    <property type="entry name" value="Por_Secre_tail"/>
    <property type="match status" value="1"/>
</dbReference>
<comment type="caution">
    <text evidence="3">The sequence shown here is derived from an EMBL/GenBank/DDBJ whole genome shotgun (WGS) entry which is preliminary data.</text>
</comment>
<dbReference type="Proteomes" id="UP000279089">
    <property type="component" value="Unassembled WGS sequence"/>
</dbReference>
<feature type="chain" id="PRO_5018327922" evidence="1">
    <location>
        <begin position="20"/>
        <end position="531"/>
    </location>
</feature>